<protein>
    <submittedName>
        <fullName evidence="1">MobC family plasmid mobilization relaxosome protein</fullName>
    </submittedName>
</protein>
<dbReference type="GO" id="GO:0006355">
    <property type="term" value="P:regulation of DNA-templated transcription"/>
    <property type="evidence" value="ECO:0007669"/>
    <property type="project" value="InterPro"/>
</dbReference>
<dbReference type="InterPro" id="IPR053842">
    <property type="entry name" value="NikA-like"/>
</dbReference>
<dbReference type="RefSeq" id="WP_154322002.1">
    <property type="nucleotide sequence ID" value="NZ_CP045695.1"/>
</dbReference>
<name>A0A844FAP2_CLOSV</name>
<evidence type="ECO:0000313" key="2">
    <source>
        <dbReference type="Proteomes" id="UP000462363"/>
    </source>
</evidence>
<proteinExistence type="predicted"/>
<sequence>MRKRRMEQELNHPHFVGVRLSDIELELLDRKAEILGMSRSECLRKLLVEKEIVHRVEVVADMEELRSLVGAYGKIGVNLNQIARYFNTGGERSLAMEDEIRHCIAELFALREEVLKLAGDFERDYRRS</sequence>
<dbReference type="Gene3D" id="1.10.1220.10">
    <property type="entry name" value="Met repressor-like"/>
    <property type="match status" value="1"/>
</dbReference>
<accession>A0A844FAP2</accession>
<dbReference type="Proteomes" id="UP000462363">
    <property type="component" value="Unassembled WGS sequence"/>
</dbReference>
<dbReference type="AlphaFoldDB" id="A0A844FAP2"/>
<gene>
    <name evidence="1" type="ORF">FYJ37_16815</name>
</gene>
<comment type="caution">
    <text evidence="1">The sequence shown here is derived from an EMBL/GenBank/DDBJ whole genome shotgun (WGS) entry which is preliminary data.</text>
</comment>
<evidence type="ECO:0000313" key="1">
    <source>
        <dbReference type="EMBL" id="MSS41920.1"/>
    </source>
</evidence>
<dbReference type="InterPro" id="IPR013321">
    <property type="entry name" value="Arc_rbn_hlx_hlx"/>
</dbReference>
<organism evidence="1 2">
    <name type="scientific">Clostridium scindens (strain JCM 10418 / VPI 12708)</name>
    <dbReference type="NCBI Taxonomy" id="29347"/>
    <lineage>
        <taxon>Bacteria</taxon>
        <taxon>Bacillati</taxon>
        <taxon>Bacillota</taxon>
        <taxon>Clostridia</taxon>
        <taxon>Lachnospirales</taxon>
        <taxon>Lachnospiraceae</taxon>
    </lineage>
</organism>
<reference evidence="1 2" key="1">
    <citation type="submission" date="2019-08" db="EMBL/GenBank/DDBJ databases">
        <title>In-depth cultivation of the pig gut microbiome towards novel bacterial diversity and tailored functional studies.</title>
        <authorList>
            <person name="Wylensek D."/>
            <person name="Hitch T.C.A."/>
            <person name="Clavel T."/>
        </authorList>
    </citation>
    <scope>NUCLEOTIDE SEQUENCE [LARGE SCALE GENOMIC DNA]</scope>
    <source>
        <strain evidence="1 2">BL-389-WT-3D</strain>
    </source>
</reference>
<dbReference type="EMBL" id="VUMB01000061">
    <property type="protein sequence ID" value="MSS41920.1"/>
    <property type="molecule type" value="Genomic_DNA"/>
</dbReference>
<dbReference type="Pfam" id="PF21983">
    <property type="entry name" value="NikA-like"/>
    <property type="match status" value="1"/>
</dbReference>